<comment type="caution">
    <text evidence="1">The sequence shown here is derived from an EMBL/GenBank/DDBJ whole genome shotgun (WGS) entry which is preliminary data.</text>
</comment>
<proteinExistence type="predicted"/>
<organism evidence="1">
    <name type="scientific">Gracilinema caldarium</name>
    <dbReference type="NCBI Taxonomy" id="215591"/>
    <lineage>
        <taxon>Bacteria</taxon>
        <taxon>Pseudomonadati</taxon>
        <taxon>Spirochaetota</taxon>
        <taxon>Spirochaetia</taxon>
        <taxon>Spirochaetales</taxon>
        <taxon>Breznakiellaceae</taxon>
        <taxon>Gracilinema</taxon>
    </lineage>
</organism>
<accession>A0A7C3EER3</accession>
<evidence type="ECO:0000313" key="1">
    <source>
        <dbReference type="EMBL" id="HFH28335.1"/>
    </source>
</evidence>
<reference evidence="1" key="1">
    <citation type="journal article" date="2020" name="mSystems">
        <title>Genome- and Community-Level Interaction Insights into Carbon Utilization and Element Cycling Functions of Hydrothermarchaeota in Hydrothermal Sediment.</title>
        <authorList>
            <person name="Zhou Z."/>
            <person name="Liu Y."/>
            <person name="Xu W."/>
            <person name="Pan J."/>
            <person name="Luo Z.H."/>
            <person name="Li M."/>
        </authorList>
    </citation>
    <scope>NUCLEOTIDE SEQUENCE [LARGE SCALE GENOMIC DNA]</scope>
    <source>
        <strain evidence="1">SpSt-503</strain>
    </source>
</reference>
<dbReference type="AlphaFoldDB" id="A0A7C3EER3"/>
<name>A0A7C3EER3_9SPIR</name>
<protein>
    <submittedName>
        <fullName evidence="1">Uncharacterized protein</fullName>
    </submittedName>
</protein>
<gene>
    <name evidence="1" type="ORF">ENS59_02325</name>
</gene>
<sequence>MNTKKVTKLIHEGNFVAEVDVSLMYTEEGWSPYLSLEDAYKLDEVRSALKNNDLKTAARLSRIYSLNRIA</sequence>
<dbReference type="EMBL" id="DSVL01000069">
    <property type="protein sequence ID" value="HFH28335.1"/>
    <property type="molecule type" value="Genomic_DNA"/>
</dbReference>